<dbReference type="GO" id="GO:0006355">
    <property type="term" value="P:regulation of DNA-templated transcription"/>
    <property type="evidence" value="ECO:0007669"/>
    <property type="project" value="InterPro"/>
</dbReference>
<protein>
    <submittedName>
        <fullName evidence="5">DNA-binding transcriptional regulator, CsgD family</fullName>
    </submittedName>
</protein>
<dbReference type="PRINTS" id="PR00038">
    <property type="entry name" value="HTHLUXR"/>
</dbReference>
<evidence type="ECO:0000313" key="5">
    <source>
        <dbReference type="EMBL" id="SEH50075.1"/>
    </source>
</evidence>
<dbReference type="SUPFAM" id="SSF55781">
    <property type="entry name" value="GAF domain-like"/>
    <property type="match status" value="1"/>
</dbReference>
<evidence type="ECO:0000259" key="4">
    <source>
        <dbReference type="PROSITE" id="PS50043"/>
    </source>
</evidence>
<evidence type="ECO:0000313" key="6">
    <source>
        <dbReference type="Proteomes" id="UP000182983"/>
    </source>
</evidence>
<dbReference type="AlphaFoldDB" id="A0A1H6IUF7"/>
<dbReference type="SMART" id="SM00421">
    <property type="entry name" value="HTH_LUXR"/>
    <property type="match status" value="1"/>
</dbReference>
<organism evidence="5 6">
    <name type="scientific">Magnetospirillum fulvum</name>
    <name type="common">Rhodospirillum fulvum</name>
    <dbReference type="NCBI Taxonomy" id="1082"/>
    <lineage>
        <taxon>Bacteria</taxon>
        <taxon>Pseudomonadati</taxon>
        <taxon>Pseudomonadota</taxon>
        <taxon>Alphaproteobacteria</taxon>
        <taxon>Rhodospirillales</taxon>
        <taxon>Rhodospirillaceae</taxon>
        <taxon>Magnetospirillum</taxon>
    </lineage>
</organism>
<dbReference type="InterPro" id="IPR016032">
    <property type="entry name" value="Sig_transdc_resp-reg_C-effctor"/>
</dbReference>
<proteinExistence type="predicted"/>
<evidence type="ECO:0000256" key="3">
    <source>
        <dbReference type="ARBA" id="ARBA00023163"/>
    </source>
</evidence>
<dbReference type="PANTHER" id="PTHR44688:SF16">
    <property type="entry name" value="DNA-BINDING TRANSCRIPTIONAL ACTIVATOR DEVR_DOSR"/>
    <property type="match status" value="1"/>
</dbReference>
<keyword evidence="6" id="KW-1185">Reference proteome</keyword>
<dbReference type="PROSITE" id="PS50043">
    <property type="entry name" value="HTH_LUXR_2"/>
    <property type="match status" value="1"/>
</dbReference>
<dbReference type="InterPro" id="IPR036388">
    <property type="entry name" value="WH-like_DNA-bd_sf"/>
</dbReference>
<accession>A0A1H6IUF7</accession>
<dbReference type="Pfam" id="PF00196">
    <property type="entry name" value="GerE"/>
    <property type="match status" value="1"/>
</dbReference>
<reference evidence="6" key="1">
    <citation type="submission" date="2016-10" db="EMBL/GenBank/DDBJ databases">
        <authorList>
            <person name="Varghese N."/>
            <person name="Submissions S."/>
        </authorList>
    </citation>
    <scope>NUCLEOTIDE SEQUENCE [LARGE SCALE GENOMIC DNA]</scope>
    <source>
        <strain evidence="6">DSM 13234</strain>
    </source>
</reference>
<evidence type="ECO:0000256" key="2">
    <source>
        <dbReference type="ARBA" id="ARBA00023125"/>
    </source>
</evidence>
<dbReference type="PANTHER" id="PTHR44688">
    <property type="entry name" value="DNA-BINDING TRANSCRIPTIONAL ACTIVATOR DEVR_DOSR"/>
    <property type="match status" value="1"/>
</dbReference>
<gene>
    <name evidence="5" type="ORF">SAMN04244559_02667</name>
</gene>
<dbReference type="InterPro" id="IPR000792">
    <property type="entry name" value="Tscrpt_reg_LuxR_C"/>
</dbReference>
<keyword evidence="2 5" id="KW-0238">DNA-binding</keyword>
<dbReference type="GO" id="GO:0003677">
    <property type="term" value="F:DNA binding"/>
    <property type="evidence" value="ECO:0007669"/>
    <property type="project" value="UniProtKB-KW"/>
</dbReference>
<keyword evidence="3" id="KW-0804">Transcription</keyword>
<dbReference type="Proteomes" id="UP000182983">
    <property type="component" value="Unassembled WGS sequence"/>
</dbReference>
<feature type="domain" description="HTH luxR-type" evidence="4">
    <location>
        <begin position="315"/>
        <end position="380"/>
    </location>
</feature>
<dbReference type="CDD" id="cd06170">
    <property type="entry name" value="LuxR_C_like"/>
    <property type="match status" value="1"/>
</dbReference>
<keyword evidence="1" id="KW-0805">Transcription regulation</keyword>
<sequence>MDHGGITVADMERILDLVDLCYSSATDGNRWGCFLDRLGAMFDAPMRHILLVDASNRQIKYTVSRNIDSKTQRLWAKTIAQTQGEWALSSFPLPLRRETDADQGLIALECRKDACRAYDCLADHDIRSCLGTNVRVDSNCFGMLGLMRRPSQPPFDAVDLTRMKILAPHINRAMRLFVQSSAGDRQCRAAFAALDHIAPALAVLEGSGHVVYRNDKMLALAREGDVSILNGRVHARSPQIRARLLTAVQDCHQAVLGGRSHLSRAIAVPRSPERSPLAVLVGSARSDVCGDASASPLVVLLVTDPDACHEIQRSALSELYGMTGAEADVAGMLAEGFSPDEIARELAISLNTVRTHMKRAFEKTRVGRQADLVRVLLTSPVHSPGPLGPGEDGSGST</sequence>
<dbReference type="SUPFAM" id="SSF46894">
    <property type="entry name" value="C-terminal effector domain of the bipartite response regulators"/>
    <property type="match status" value="1"/>
</dbReference>
<name>A0A1H6IUF7_MAGFU</name>
<dbReference type="Gene3D" id="1.10.10.10">
    <property type="entry name" value="Winged helix-like DNA-binding domain superfamily/Winged helix DNA-binding domain"/>
    <property type="match status" value="1"/>
</dbReference>
<dbReference type="EMBL" id="FNWO01000011">
    <property type="protein sequence ID" value="SEH50075.1"/>
    <property type="molecule type" value="Genomic_DNA"/>
</dbReference>
<evidence type="ECO:0000256" key="1">
    <source>
        <dbReference type="ARBA" id="ARBA00023015"/>
    </source>
</evidence>